<dbReference type="EMBL" id="BJXH01000040">
    <property type="protein sequence ID" value="GEM69522.1"/>
    <property type="molecule type" value="Genomic_DNA"/>
</dbReference>
<accession>A0ABQ0W6G3</accession>
<protein>
    <submittedName>
        <fullName evidence="4">Short-chain dehydrogenase</fullName>
    </submittedName>
</protein>
<dbReference type="InterPro" id="IPR036291">
    <property type="entry name" value="NAD(P)-bd_dom_sf"/>
</dbReference>
<gene>
    <name evidence="4" type="ORF">SMI01S_31280</name>
</gene>
<dbReference type="PANTHER" id="PTHR43639:SF1">
    <property type="entry name" value="SHORT-CHAIN DEHYDROGENASE_REDUCTASE FAMILY PROTEIN"/>
    <property type="match status" value="1"/>
</dbReference>
<keyword evidence="5" id="KW-1185">Reference proteome</keyword>
<sequence>MKEAYDIYSRKNTTMRLKGKVAIITGAASGMGESMTYLFANEGAKVIATDIQIDKLNAIVEKLQSEGFDAVAVKHDVSNREAWFNDVIPAALNNFGKVDVLINNAGISVPTPFEEQDESLWKKTYDININSVMLGMQAVLPHMKENGGSIVNISSIAALTGMSGPGSYTASKGGVSAITRAAAVDFGKMKIRVNAINPGYIMTPMAEAHLNNPKHKPYFMSIIPMKDYGKAEDIALAALFLASEDARYITGVNLAVDGGTTII</sequence>
<comment type="similarity">
    <text evidence="1">Belongs to the short-chain dehydrogenases/reductases (SDR) family.</text>
</comment>
<dbReference type="InterPro" id="IPR002347">
    <property type="entry name" value="SDR_fam"/>
</dbReference>
<dbReference type="PRINTS" id="PR00080">
    <property type="entry name" value="SDRFAMILY"/>
</dbReference>
<organism evidence="4 5">
    <name type="scientific">Sphingobacterium mizutaii NBRC 14946 = DSM 11724</name>
    <dbReference type="NCBI Taxonomy" id="1220576"/>
    <lineage>
        <taxon>Bacteria</taxon>
        <taxon>Pseudomonadati</taxon>
        <taxon>Bacteroidota</taxon>
        <taxon>Sphingobacteriia</taxon>
        <taxon>Sphingobacteriales</taxon>
        <taxon>Sphingobacteriaceae</taxon>
        <taxon>Sphingobacterium</taxon>
    </lineage>
</organism>
<evidence type="ECO:0000313" key="4">
    <source>
        <dbReference type="EMBL" id="GEM69522.1"/>
    </source>
</evidence>
<dbReference type="SUPFAM" id="SSF51735">
    <property type="entry name" value="NAD(P)-binding Rossmann-fold domains"/>
    <property type="match status" value="1"/>
</dbReference>
<reference evidence="4 5" key="1">
    <citation type="submission" date="2019-07" db="EMBL/GenBank/DDBJ databases">
        <title>Whole genome shotgun sequence of Sphingobacterium mizutaii NBRC 14946.</title>
        <authorList>
            <person name="Hosoyama A."/>
            <person name="Uohara A."/>
            <person name="Ohji S."/>
            <person name="Ichikawa N."/>
        </authorList>
    </citation>
    <scope>NUCLEOTIDE SEQUENCE [LARGE SCALE GENOMIC DNA]</scope>
    <source>
        <strain evidence="4 5">NBRC 14946</strain>
    </source>
</reference>
<dbReference type="PANTHER" id="PTHR43639">
    <property type="entry name" value="OXIDOREDUCTASE, SHORT-CHAIN DEHYDROGENASE/REDUCTASE FAMILY (AFU_ORTHOLOGUE AFUA_5G02870)"/>
    <property type="match status" value="1"/>
</dbReference>
<evidence type="ECO:0000256" key="1">
    <source>
        <dbReference type="ARBA" id="ARBA00006484"/>
    </source>
</evidence>
<evidence type="ECO:0000313" key="5">
    <source>
        <dbReference type="Proteomes" id="UP000321676"/>
    </source>
</evidence>
<keyword evidence="3" id="KW-1133">Transmembrane helix</keyword>
<proteinExistence type="inferred from homology"/>
<name>A0ABQ0W6G3_9SPHI</name>
<dbReference type="PRINTS" id="PR00081">
    <property type="entry name" value="GDHRDH"/>
</dbReference>
<evidence type="ECO:0000256" key="2">
    <source>
        <dbReference type="ARBA" id="ARBA00023002"/>
    </source>
</evidence>
<feature type="transmembrane region" description="Helical" evidence="3">
    <location>
        <begin position="21"/>
        <end position="40"/>
    </location>
</feature>
<dbReference type="NCBIfam" id="NF005559">
    <property type="entry name" value="PRK07231.1"/>
    <property type="match status" value="1"/>
</dbReference>
<evidence type="ECO:0000256" key="3">
    <source>
        <dbReference type="SAM" id="Phobius"/>
    </source>
</evidence>
<comment type="caution">
    <text evidence="4">The sequence shown here is derived from an EMBL/GenBank/DDBJ whole genome shotgun (WGS) entry which is preliminary data.</text>
</comment>
<dbReference type="Gene3D" id="3.40.50.720">
    <property type="entry name" value="NAD(P)-binding Rossmann-like Domain"/>
    <property type="match status" value="1"/>
</dbReference>
<dbReference type="CDD" id="cd05233">
    <property type="entry name" value="SDR_c"/>
    <property type="match status" value="1"/>
</dbReference>
<dbReference type="Pfam" id="PF13561">
    <property type="entry name" value="adh_short_C2"/>
    <property type="match status" value="1"/>
</dbReference>
<dbReference type="Proteomes" id="UP000321676">
    <property type="component" value="Unassembled WGS sequence"/>
</dbReference>
<keyword evidence="2" id="KW-0560">Oxidoreductase</keyword>
<keyword evidence="3" id="KW-0812">Transmembrane</keyword>
<keyword evidence="3" id="KW-0472">Membrane</keyword>